<keyword evidence="4" id="KW-0694">RNA-binding</keyword>
<comment type="function">
    <text evidence="4">One of the early assembly proteins it binds 23S rRNA. One of the proteins that surrounds the polypeptide exit tunnel on the outside of the ribosome. Forms the main docking site for trigger factor binding to the ribosome.</text>
</comment>
<dbReference type="Proteomes" id="UP000609651">
    <property type="component" value="Unassembled WGS sequence"/>
</dbReference>
<keyword evidence="6" id="KW-1185">Reference proteome</keyword>
<evidence type="ECO:0000256" key="4">
    <source>
        <dbReference type="HAMAP-Rule" id="MF_01369"/>
    </source>
</evidence>
<dbReference type="InterPro" id="IPR012678">
    <property type="entry name" value="Ribosomal_uL23/eL15/eS24_sf"/>
</dbReference>
<reference evidence="5 6" key="1">
    <citation type="journal article" date="2020" name="Syst. Appl. Microbiol.">
        <title>Alienimonas chondri sp. nov., a novel planctomycete isolated from the biofilm of the red alga Chondrus crispus.</title>
        <authorList>
            <person name="Vitorino I."/>
            <person name="Albuquerque L."/>
            <person name="Wiegand S."/>
            <person name="Kallscheuer N."/>
            <person name="da Costa M.S."/>
            <person name="Lobo-da-Cunha A."/>
            <person name="Jogler C."/>
            <person name="Lage O.M."/>
        </authorList>
    </citation>
    <scope>NUCLEOTIDE SEQUENCE [LARGE SCALE GENOMIC DNA]</scope>
    <source>
        <strain evidence="5 6">LzC2</strain>
    </source>
</reference>
<evidence type="ECO:0000256" key="1">
    <source>
        <dbReference type="ARBA" id="ARBA00006700"/>
    </source>
</evidence>
<dbReference type="Pfam" id="PF00276">
    <property type="entry name" value="Ribosomal_L23"/>
    <property type="match status" value="1"/>
</dbReference>
<proteinExistence type="inferred from homology"/>
<dbReference type="InterPro" id="IPR013025">
    <property type="entry name" value="Ribosomal_uL23-like"/>
</dbReference>
<protein>
    <recommendedName>
        <fullName evidence="4">Large ribosomal subunit protein uL23</fullName>
    </recommendedName>
</protein>
<comment type="subunit">
    <text evidence="4">Part of the 50S ribosomal subunit. Contacts protein L29, and trigger factor when it is bound to the ribosome.</text>
</comment>
<keyword evidence="3 4" id="KW-0687">Ribonucleoprotein</keyword>
<dbReference type="InterPro" id="IPR012677">
    <property type="entry name" value="Nucleotide-bd_a/b_plait_sf"/>
</dbReference>
<evidence type="ECO:0000313" key="6">
    <source>
        <dbReference type="Proteomes" id="UP000609651"/>
    </source>
</evidence>
<keyword evidence="2 4" id="KW-0689">Ribosomal protein</keyword>
<evidence type="ECO:0000256" key="3">
    <source>
        <dbReference type="ARBA" id="ARBA00023274"/>
    </source>
</evidence>
<name>A0ABX1V8M5_9PLAN</name>
<dbReference type="EMBL" id="WTPX01000004">
    <property type="protein sequence ID" value="NNJ24183.1"/>
    <property type="molecule type" value="Genomic_DNA"/>
</dbReference>
<comment type="caution">
    <text evidence="5">The sequence shown here is derived from an EMBL/GenBank/DDBJ whole genome shotgun (WGS) entry which is preliminary data.</text>
</comment>
<dbReference type="Gene3D" id="3.30.70.330">
    <property type="match status" value="1"/>
</dbReference>
<accession>A0ABX1V8M5</accession>
<comment type="similarity">
    <text evidence="1 4">Belongs to the universal ribosomal protein uL23 family.</text>
</comment>
<keyword evidence="4" id="KW-0699">rRNA-binding</keyword>
<evidence type="ECO:0000256" key="2">
    <source>
        <dbReference type="ARBA" id="ARBA00022980"/>
    </source>
</evidence>
<organism evidence="5 6">
    <name type="scientific">Alienimonas chondri</name>
    <dbReference type="NCBI Taxonomy" id="2681879"/>
    <lineage>
        <taxon>Bacteria</taxon>
        <taxon>Pseudomonadati</taxon>
        <taxon>Planctomycetota</taxon>
        <taxon>Planctomycetia</taxon>
        <taxon>Planctomycetales</taxon>
        <taxon>Planctomycetaceae</taxon>
        <taxon>Alienimonas</taxon>
    </lineage>
</organism>
<dbReference type="PANTHER" id="PTHR11620">
    <property type="entry name" value="60S RIBOSOMAL PROTEIN L23A"/>
    <property type="match status" value="1"/>
</dbReference>
<dbReference type="RefSeq" id="WP_171182853.1">
    <property type="nucleotide sequence ID" value="NZ_WTPX01000004.1"/>
</dbReference>
<evidence type="ECO:0000313" key="5">
    <source>
        <dbReference type="EMBL" id="NNJ24183.1"/>
    </source>
</evidence>
<gene>
    <name evidence="4" type="primary">rplW</name>
    <name evidence="5" type="ORF">LzC2_02330</name>
</gene>
<dbReference type="HAMAP" id="MF_01369_B">
    <property type="entry name" value="Ribosomal_uL23_B"/>
    <property type="match status" value="1"/>
</dbReference>
<dbReference type="NCBIfam" id="NF004363">
    <property type="entry name" value="PRK05738.2-4"/>
    <property type="match status" value="1"/>
</dbReference>
<sequence length="111" mass="12821">MGRPRPPKPEQFAADRAIELDPYSVILRPLVTEKGTHLSERHNAYTFEVHPQAGKYDIRNAVQTIWNVRVDKVRTQNRAGKTKRTRSGLGRTRAWKKAIVKLHAEDQISFF</sequence>
<dbReference type="SUPFAM" id="SSF54189">
    <property type="entry name" value="Ribosomal proteins S24e, L23 and L15e"/>
    <property type="match status" value="1"/>
</dbReference>